<dbReference type="Pfam" id="PF11716">
    <property type="entry name" value="MDMPI_N"/>
    <property type="match status" value="1"/>
</dbReference>
<reference evidence="2" key="1">
    <citation type="journal article" date="2014" name="Int. J. Syst. Evol. Microbiol.">
        <title>Complete genome sequence of Corynebacterium casei LMG S-19264T (=DSM 44701T), isolated from a smear-ripened cheese.</title>
        <authorList>
            <consortium name="US DOE Joint Genome Institute (JGI-PGF)"/>
            <person name="Walter F."/>
            <person name="Albersmeier A."/>
            <person name="Kalinowski J."/>
            <person name="Ruckert C."/>
        </authorList>
    </citation>
    <scope>NUCLEOTIDE SEQUENCE</scope>
    <source>
        <strain evidence="2">JCM 4059</strain>
    </source>
</reference>
<feature type="domain" description="Mycothiol-dependent maleylpyruvate isomerase metal-binding" evidence="1">
    <location>
        <begin position="9"/>
        <end position="158"/>
    </location>
</feature>
<evidence type="ECO:0000313" key="3">
    <source>
        <dbReference type="Proteomes" id="UP000638313"/>
    </source>
</evidence>
<evidence type="ECO:0000313" key="2">
    <source>
        <dbReference type="EMBL" id="GHF72859.1"/>
    </source>
</evidence>
<accession>A0A919BAQ6</accession>
<gene>
    <name evidence="2" type="ORF">GCM10010218_62570</name>
</gene>
<dbReference type="Gene3D" id="1.20.120.450">
    <property type="entry name" value="dinb family like domain"/>
    <property type="match status" value="1"/>
</dbReference>
<dbReference type="EMBL" id="BNBD01000023">
    <property type="protein sequence ID" value="GHF72859.1"/>
    <property type="molecule type" value="Genomic_DNA"/>
</dbReference>
<keyword evidence="3" id="KW-1185">Reference proteome</keyword>
<organism evidence="2 3">
    <name type="scientific">Streptomyces mashuensis</name>
    <dbReference type="NCBI Taxonomy" id="33904"/>
    <lineage>
        <taxon>Bacteria</taxon>
        <taxon>Bacillati</taxon>
        <taxon>Actinomycetota</taxon>
        <taxon>Actinomycetes</taxon>
        <taxon>Kitasatosporales</taxon>
        <taxon>Streptomycetaceae</taxon>
        <taxon>Streptomyces</taxon>
    </lineage>
</organism>
<reference evidence="2" key="2">
    <citation type="submission" date="2020-09" db="EMBL/GenBank/DDBJ databases">
        <authorList>
            <person name="Sun Q."/>
            <person name="Ohkuma M."/>
        </authorList>
    </citation>
    <scope>NUCLEOTIDE SEQUENCE</scope>
    <source>
        <strain evidence="2">JCM 4059</strain>
    </source>
</reference>
<comment type="caution">
    <text evidence="2">The sequence shown here is derived from an EMBL/GenBank/DDBJ whole genome shotgun (WGS) entry which is preliminary data.</text>
</comment>
<dbReference type="SUPFAM" id="SSF109854">
    <property type="entry name" value="DinB/YfiT-like putative metalloenzymes"/>
    <property type="match status" value="1"/>
</dbReference>
<dbReference type="InterPro" id="IPR024344">
    <property type="entry name" value="MDMPI_metal-binding"/>
</dbReference>
<name>A0A919BAQ6_9ACTN</name>
<dbReference type="GO" id="GO:0046872">
    <property type="term" value="F:metal ion binding"/>
    <property type="evidence" value="ECO:0007669"/>
    <property type="project" value="InterPro"/>
</dbReference>
<evidence type="ECO:0000259" key="1">
    <source>
        <dbReference type="Pfam" id="PF11716"/>
    </source>
</evidence>
<proteinExistence type="predicted"/>
<dbReference type="InterPro" id="IPR034660">
    <property type="entry name" value="DinB/YfiT-like"/>
</dbReference>
<protein>
    <recommendedName>
        <fullName evidence="1">Mycothiol-dependent maleylpyruvate isomerase metal-binding domain-containing protein</fullName>
    </recommendedName>
</protein>
<dbReference type="Proteomes" id="UP000638313">
    <property type="component" value="Unassembled WGS sequence"/>
</dbReference>
<dbReference type="AlphaFoldDB" id="A0A919BAQ6"/>
<sequence length="210" mass="22367">MRSLFLDVARSAAGLIADPKVAAAWNEPGALPKMTVGGIAEHLAFQILAVPQVVAEPVEGATELDIHGYYAQLRWIGEDVDSDFNTAIRTNAEQKSAEGPAELAARTTATVAELATLLPSVPGHQVRMSHWQEGISVSVDTFLHTRLLELLIHNDDLAVSVGLEPPAVPAAATESVVDVLTRIAIRRHGPVAVLRSLSRAERAPEAINAL</sequence>